<keyword evidence="2" id="KW-1185">Reference proteome</keyword>
<evidence type="ECO:0000313" key="1">
    <source>
        <dbReference type="EMBL" id="NIJ65055.1"/>
    </source>
</evidence>
<sequence>MPVLGFLLPLALASVPPVSNGAEAKDGITLASDSEARWIAFDLTPSNQIRFEAVLNGRPVRAVLDTGLTNTLATQDFATRARLAAGRRQPALAIGGGVEVAWAPGGTLVIGGLTRRGGRIAIPDAPGQERFGADLLIGSDVLSCCALDIDYAVRRFRILPTGRLPFTGTTAPLALQRDAGVPVTEIRLAGTRLRPMIVDTGDGASVTLSRAAWAGADYRGAAISTTLGWGIGGPLVSEVAVVNGFTLGGAALPETELRIEGEGGYSAAAGVAGRIGTGLLLRYRVLLDPRAGRMVLQPGAMAAAPVLRSTSGLLLGAEGTHLRVLHVMRGSPAAESGWHEGETICAADGVPVAGRPIEWSAGAPGRTVALTLCDGSERRLTLRQFY</sequence>
<comment type="caution">
    <text evidence="1">The sequence shown here is derived from an EMBL/GenBank/DDBJ whole genome shotgun (WGS) entry which is preliminary data.</text>
</comment>
<dbReference type="SUPFAM" id="SSF50630">
    <property type="entry name" value="Acid proteases"/>
    <property type="match status" value="1"/>
</dbReference>
<dbReference type="Gene3D" id="2.30.42.10">
    <property type="match status" value="1"/>
</dbReference>
<dbReference type="Gene3D" id="2.40.70.10">
    <property type="entry name" value="Acid Proteases"/>
    <property type="match status" value="1"/>
</dbReference>
<evidence type="ECO:0008006" key="3">
    <source>
        <dbReference type="Google" id="ProtNLM"/>
    </source>
</evidence>
<organism evidence="1 2">
    <name type="scientific">Sphingomonas leidyi</name>
    <dbReference type="NCBI Taxonomy" id="68569"/>
    <lineage>
        <taxon>Bacteria</taxon>
        <taxon>Pseudomonadati</taxon>
        <taxon>Pseudomonadota</taxon>
        <taxon>Alphaproteobacteria</taxon>
        <taxon>Sphingomonadales</taxon>
        <taxon>Sphingomonadaceae</taxon>
        <taxon>Sphingomonas</taxon>
    </lineage>
</organism>
<evidence type="ECO:0000313" key="2">
    <source>
        <dbReference type="Proteomes" id="UP000564677"/>
    </source>
</evidence>
<dbReference type="InterPro" id="IPR021109">
    <property type="entry name" value="Peptidase_aspartic_dom_sf"/>
</dbReference>
<dbReference type="SUPFAM" id="SSF50156">
    <property type="entry name" value="PDZ domain-like"/>
    <property type="match status" value="1"/>
</dbReference>
<gene>
    <name evidence="1" type="ORF">FHR20_002017</name>
</gene>
<protein>
    <recommendedName>
        <fullName evidence="3">PDZ domain-containing protein</fullName>
    </recommendedName>
</protein>
<dbReference type="Proteomes" id="UP000564677">
    <property type="component" value="Unassembled WGS sequence"/>
</dbReference>
<accession>A0A7X5ZVE7</accession>
<reference evidence="1 2" key="1">
    <citation type="submission" date="2020-03" db="EMBL/GenBank/DDBJ databases">
        <title>Genomic Encyclopedia of Type Strains, Phase IV (KMG-IV): sequencing the most valuable type-strain genomes for metagenomic binning, comparative biology and taxonomic classification.</title>
        <authorList>
            <person name="Goeker M."/>
        </authorList>
    </citation>
    <scope>NUCLEOTIDE SEQUENCE [LARGE SCALE GENOMIC DNA]</scope>
    <source>
        <strain evidence="1 2">DSM 4733</strain>
    </source>
</reference>
<dbReference type="Pfam" id="PF13650">
    <property type="entry name" value="Asp_protease_2"/>
    <property type="match status" value="1"/>
</dbReference>
<proteinExistence type="predicted"/>
<name>A0A7X5ZVE7_9SPHN</name>
<dbReference type="InterPro" id="IPR036034">
    <property type="entry name" value="PDZ_sf"/>
</dbReference>
<dbReference type="AlphaFoldDB" id="A0A7X5ZVE7"/>
<dbReference type="EMBL" id="JAASQV010000002">
    <property type="protein sequence ID" value="NIJ65055.1"/>
    <property type="molecule type" value="Genomic_DNA"/>
</dbReference>